<evidence type="ECO:0000256" key="1">
    <source>
        <dbReference type="SAM" id="MobiDB-lite"/>
    </source>
</evidence>
<protein>
    <submittedName>
        <fullName evidence="3">Uncharacterized protein</fullName>
    </submittedName>
</protein>
<dbReference type="AlphaFoldDB" id="A0A9P8SGQ7"/>
<keyword evidence="2" id="KW-0732">Signal</keyword>
<feature type="chain" id="PRO_5040184788" evidence="2">
    <location>
        <begin position="18"/>
        <end position="214"/>
    </location>
</feature>
<organism evidence="3 4">
    <name type="scientific">Hirsutella rhossiliensis</name>
    <dbReference type="NCBI Taxonomy" id="111463"/>
    <lineage>
        <taxon>Eukaryota</taxon>
        <taxon>Fungi</taxon>
        <taxon>Dikarya</taxon>
        <taxon>Ascomycota</taxon>
        <taxon>Pezizomycotina</taxon>
        <taxon>Sordariomycetes</taxon>
        <taxon>Hypocreomycetidae</taxon>
        <taxon>Hypocreales</taxon>
        <taxon>Ophiocordycipitaceae</taxon>
        <taxon>Hirsutella</taxon>
    </lineage>
</organism>
<feature type="region of interest" description="Disordered" evidence="1">
    <location>
        <begin position="48"/>
        <end position="182"/>
    </location>
</feature>
<name>A0A9P8SGQ7_9HYPO</name>
<proteinExistence type="predicted"/>
<comment type="caution">
    <text evidence="3">The sequence shown here is derived from an EMBL/GenBank/DDBJ whole genome shotgun (WGS) entry which is preliminary data.</text>
</comment>
<feature type="compositionally biased region" description="Low complexity" evidence="1">
    <location>
        <begin position="163"/>
        <end position="173"/>
    </location>
</feature>
<dbReference type="OrthoDB" id="10605978at2759"/>
<reference evidence="3" key="1">
    <citation type="submission" date="2021-09" db="EMBL/GenBank/DDBJ databases">
        <title>A high-quality genome of the endoparasitic fungus Hirsutella rhossiliensis with a comparison of Hirsutella genomes reveals transposable elements contributing to genome size variation.</title>
        <authorList>
            <person name="Lin R."/>
            <person name="Jiao Y."/>
            <person name="Sun X."/>
            <person name="Ling J."/>
            <person name="Xie B."/>
            <person name="Cheng X."/>
        </authorList>
    </citation>
    <scope>NUCLEOTIDE SEQUENCE</scope>
    <source>
        <strain evidence="3">HR02</strain>
    </source>
</reference>
<evidence type="ECO:0000313" key="4">
    <source>
        <dbReference type="Proteomes" id="UP000824596"/>
    </source>
</evidence>
<dbReference type="RefSeq" id="XP_044717714.1">
    <property type="nucleotide sequence ID" value="XM_044866827.1"/>
</dbReference>
<evidence type="ECO:0000313" key="3">
    <source>
        <dbReference type="EMBL" id="KAH0960201.1"/>
    </source>
</evidence>
<feature type="compositionally biased region" description="Low complexity" evidence="1">
    <location>
        <begin position="48"/>
        <end position="57"/>
    </location>
</feature>
<gene>
    <name evidence="3" type="ORF">HRG_08356</name>
</gene>
<sequence length="214" mass="20986">MVRTIVLTALVAAVASGLQLGNPAAGSYMVRRTAAGGAAIAAVVATNAPESESTSSEGDGEDADFQETGIPQGRPNETGGRQVQAEQTGARQAQSAQTGLARGGDGQSFADDDDAGQTSFADDSAPTKTGLSGNNSPIETGFPDDGSGADQTGFPEDGFSGQTGNPPGVAAPTGGTGARNTDTPVLISEGLARPVGRVTVLLGLGAVALAIGLS</sequence>
<feature type="compositionally biased region" description="Polar residues" evidence="1">
    <location>
        <begin position="79"/>
        <end position="98"/>
    </location>
</feature>
<keyword evidence="4" id="KW-1185">Reference proteome</keyword>
<dbReference type="GeneID" id="68357485"/>
<feature type="compositionally biased region" description="Polar residues" evidence="1">
    <location>
        <begin position="116"/>
        <end position="138"/>
    </location>
</feature>
<dbReference type="Proteomes" id="UP000824596">
    <property type="component" value="Unassembled WGS sequence"/>
</dbReference>
<evidence type="ECO:0000256" key="2">
    <source>
        <dbReference type="SAM" id="SignalP"/>
    </source>
</evidence>
<dbReference type="EMBL" id="JAIZPD010000010">
    <property type="protein sequence ID" value="KAH0960201.1"/>
    <property type="molecule type" value="Genomic_DNA"/>
</dbReference>
<feature type="signal peptide" evidence="2">
    <location>
        <begin position="1"/>
        <end position="17"/>
    </location>
</feature>
<accession>A0A9P8SGQ7</accession>